<gene>
    <name evidence="2" type="ORF">ILYODFUR_033115</name>
</gene>
<evidence type="ECO:0000313" key="2">
    <source>
        <dbReference type="EMBL" id="MEQ2226991.1"/>
    </source>
</evidence>
<accession>A0ABV0T3P9</accession>
<evidence type="ECO:0000313" key="3">
    <source>
        <dbReference type="Proteomes" id="UP001482620"/>
    </source>
</evidence>
<organism evidence="2 3">
    <name type="scientific">Ilyodon furcidens</name>
    <name type="common">goldbreast splitfin</name>
    <dbReference type="NCBI Taxonomy" id="33524"/>
    <lineage>
        <taxon>Eukaryota</taxon>
        <taxon>Metazoa</taxon>
        <taxon>Chordata</taxon>
        <taxon>Craniata</taxon>
        <taxon>Vertebrata</taxon>
        <taxon>Euteleostomi</taxon>
        <taxon>Actinopterygii</taxon>
        <taxon>Neopterygii</taxon>
        <taxon>Teleostei</taxon>
        <taxon>Neoteleostei</taxon>
        <taxon>Acanthomorphata</taxon>
        <taxon>Ovalentaria</taxon>
        <taxon>Atherinomorphae</taxon>
        <taxon>Cyprinodontiformes</taxon>
        <taxon>Goodeidae</taxon>
        <taxon>Ilyodon</taxon>
    </lineage>
</organism>
<comment type="caution">
    <text evidence="2">The sequence shown here is derived from an EMBL/GenBank/DDBJ whole genome shotgun (WGS) entry which is preliminary data.</text>
</comment>
<reference evidence="2 3" key="1">
    <citation type="submission" date="2021-06" db="EMBL/GenBank/DDBJ databases">
        <authorList>
            <person name="Palmer J.M."/>
        </authorList>
    </citation>
    <scope>NUCLEOTIDE SEQUENCE [LARGE SCALE GENOMIC DNA]</scope>
    <source>
        <strain evidence="3">if_2019</strain>
        <tissue evidence="2">Muscle</tissue>
    </source>
</reference>
<keyword evidence="3" id="KW-1185">Reference proteome</keyword>
<dbReference type="EMBL" id="JAHRIQ010017138">
    <property type="protein sequence ID" value="MEQ2226991.1"/>
    <property type="molecule type" value="Genomic_DNA"/>
</dbReference>
<dbReference type="Proteomes" id="UP001482620">
    <property type="component" value="Unassembled WGS sequence"/>
</dbReference>
<name>A0ABV0T3P9_9TELE</name>
<proteinExistence type="predicted"/>
<feature type="region of interest" description="Disordered" evidence="1">
    <location>
        <begin position="32"/>
        <end position="54"/>
    </location>
</feature>
<sequence length="117" mass="12628">MKKITGFKQKEDQTDGCLDRANELDTFFNRFSSETSSASSSPAHGQTDIPPSFDPQLFCHTSNFLSSTSAMDSSASTCLPSTKSEDDDAPFASTFHHLPPVCVQKSGEATTAKTEPE</sequence>
<protein>
    <submittedName>
        <fullName evidence="2">Uncharacterized protein</fullName>
    </submittedName>
</protein>
<evidence type="ECO:0000256" key="1">
    <source>
        <dbReference type="SAM" id="MobiDB-lite"/>
    </source>
</evidence>
<feature type="compositionally biased region" description="Low complexity" evidence="1">
    <location>
        <begin position="32"/>
        <end position="41"/>
    </location>
</feature>